<dbReference type="InterPro" id="IPR007214">
    <property type="entry name" value="YbaK/aa-tRNA-synth-assoc-dom"/>
</dbReference>
<feature type="domain" description="YbaK/aminoacyl-tRNA synthetase-associated" evidence="2">
    <location>
        <begin position="32"/>
        <end position="158"/>
    </location>
</feature>
<dbReference type="FunFam" id="3.90.960.10:FF:000005">
    <property type="entry name" value="Putative prolyl-tRNA synthetase"/>
    <property type="match status" value="1"/>
</dbReference>
<dbReference type="CDD" id="cd04335">
    <property type="entry name" value="PrdX_deacylase"/>
    <property type="match status" value="1"/>
</dbReference>
<organism evidence="3 4">
    <name type="scientific">Rhizobium subbaraonis</name>
    <dbReference type="NCBI Taxonomy" id="908946"/>
    <lineage>
        <taxon>Bacteria</taxon>
        <taxon>Pseudomonadati</taxon>
        <taxon>Pseudomonadota</taxon>
        <taxon>Alphaproteobacteria</taxon>
        <taxon>Hyphomicrobiales</taxon>
        <taxon>Rhizobiaceae</taxon>
        <taxon>Rhizobium/Agrobacterium group</taxon>
        <taxon>Rhizobium</taxon>
    </lineage>
</organism>
<dbReference type="SUPFAM" id="SSF55826">
    <property type="entry name" value="YbaK/ProRS associated domain"/>
    <property type="match status" value="1"/>
</dbReference>
<dbReference type="RefSeq" id="WP_176526797.1">
    <property type="nucleotide sequence ID" value="NZ_OBQD01000011.1"/>
</dbReference>
<dbReference type="Pfam" id="PF04073">
    <property type="entry name" value="tRNA_edit"/>
    <property type="match status" value="1"/>
</dbReference>
<evidence type="ECO:0000313" key="3">
    <source>
        <dbReference type="EMBL" id="SOC43278.1"/>
    </source>
</evidence>
<dbReference type="Proteomes" id="UP000219167">
    <property type="component" value="Unassembled WGS sequence"/>
</dbReference>
<accession>A0A285UPF2</accession>
<name>A0A285UPF2_9HYPH</name>
<evidence type="ECO:0000313" key="4">
    <source>
        <dbReference type="Proteomes" id="UP000219167"/>
    </source>
</evidence>
<evidence type="ECO:0000259" key="2">
    <source>
        <dbReference type="Pfam" id="PF04073"/>
    </source>
</evidence>
<dbReference type="Gene3D" id="3.90.960.10">
    <property type="entry name" value="YbaK/aminoacyl-tRNA synthetase-associated domain"/>
    <property type="match status" value="1"/>
</dbReference>
<protein>
    <submittedName>
        <fullName evidence="3">Ala-tRNA(Pro) hydrolase</fullName>
    </submittedName>
</protein>
<dbReference type="AlphaFoldDB" id="A0A285UPF2"/>
<sequence length="173" mass="18808">MDMQHGAIAAKADDELFAYLDSLGIAHKTVKHEPVFTVAESVALRDEIAGGHTKNLFLKDKKDNYFLLTVEENAIVDLKTVHTVIGAASRVSFGKAEKLMEYLGVVPGSVTAFGAINDTGLNVKVIIDEELMEYDVINAHPLRNDATTSIGSKDLLRFIEATGHEPLVLKVTS</sequence>
<gene>
    <name evidence="3" type="ORF">SAMN05892877_11118</name>
</gene>
<keyword evidence="3" id="KW-0378">Hydrolase</keyword>
<comment type="similarity">
    <text evidence="1">Belongs to the PRORSD1 family.</text>
</comment>
<dbReference type="InterPro" id="IPR036754">
    <property type="entry name" value="YbaK/aa-tRNA-synt-asso_dom_sf"/>
</dbReference>
<dbReference type="EMBL" id="OBQD01000011">
    <property type="protein sequence ID" value="SOC43278.1"/>
    <property type="molecule type" value="Genomic_DNA"/>
</dbReference>
<evidence type="ECO:0000256" key="1">
    <source>
        <dbReference type="ARBA" id="ARBA00010201"/>
    </source>
</evidence>
<dbReference type="PANTHER" id="PTHR31423:SF3">
    <property type="entry name" value="PROLYL-TRNA SYNTHETASE ASSOCIATED DOMAIN-CONTAINING PROTEIN 1-RELATED"/>
    <property type="match status" value="1"/>
</dbReference>
<dbReference type="InterPro" id="IPR040285">
    <property type="entry name" value="ProX/PRXD1"/>
</dbReference>
<dbReference type="PANTHER" id="PTHR31423">
    <property type="entry name" value="YBAK DOMAIN-CONTAINING PROTEIN"/>
    <property type="match status" value="1"/>
</dbReference>
<proteinExistence type="inferred from homology"/>
<keyword evidence="4" id="KW-1185">Reference proteome</keyword>
<dbReference type="GO" id="GO:0002161">
    <property type="term" value="F:aminoacyl-tRNA deacylase activity"/>
    <property type="evidence" value="ECO:0007669"/>
    <property type="project" value="InterPro"/>
</dbReference>
<reference evidence="3 4" key="1">
    <citation type="submission" date="2017-08" db="EMBL/GenBank/DDBJ databases">
        <authorList>
            <person name="de Groot N.N."/>
        </authorList>
    </citation>
    <scope>NUCLEOTIDE SEQUENCE [LARGE SCALE GENOMIC DNA]</scope>
    <source>
        <strain evidence="3 4">JC85</strain>
    </source>
</reference>